<keyword evidence="5" id="KW-0560">Oxidoreductase</keyword>
<evidence type="ECO:0000256" key="1">
    <source>
        <dbReference type="ARBA" id="ARBA00001947"/>
    </source>
</evidence>
<keyword evidence="8" id="KW-1185">Reference proteome</keyword>
<evidence type="ECO:0000256" key="3">
    <source>
        <dbReference type="ARBA" id="ARBA00022723"/>
    </source>
</evidence>
<proteinExistence type="inferred from homology"/>
<keyword evidence="7" id="KW-0223">Dioxygenase</keyword>
<dbReference type="GO" id="GO:0016702">
    <property type="term" value="F:oxidoreductase activity, acting on single donors with incorporation of molecular oxygen, incorporation of two atoms of oxygen"/>
    <property type="evidence" value="ECO:0007669"/>
    <property type="project" value="UniProtKB-ARBA"/>
</dbReference>
<dbReference type="PANTHER" id="PTHR30096">
    <property type="entry name" value="4,5-DOPA DIOXYGENASE EXTRADIOL-LIKE PROTEIN"/>
    <property type="match status" value="1"/>
</dbReference>
<dbReference type="AlphaFoldDB" id="A0A1T1AYX2"/>
<sequence length="260" mass="28265">MTQAPVFFISHGAPTFAIEPGTLGPRLQAFGQQLTDVKAVLVVSPHWQTRDVQVMTTVQPSTVHDFGGFPAALYKLQYPASGQPDIALEAARLLSEAGFATSTDNQRGLDHGAWVPLMHLLPTAHVPVFQLSMPRSLTAAQALQFGQALAPLRDQGVVILASGSMTHNLYEFSPYATQAEPYVQEFASWVHTAVLAQDTKALQHYRDLAPHAQRAHPTEEHFLPLLVAYAARGNDPAQLIDDSIEHGVLSMASYVWGAQP</sequence>
<evidence type="ECO:0000313" key="8">
    <source>
        <dbReference type="Proteomes" id="UP000190750"/>
    </source>
</evidence>
<evidence type="ECO:0000256" key="2">
    <source>
        <dbReference type="ARBA" id="ARBA00007581"/>
    </source>
</evidence>
<dbReference type="GO" id="GO:0008270">
    <property type="term" value="F:zinc ion binding"/>
    <property type="evidence" value="ECO:0007669"/>
    <property type="project" value="InterPro"/>
</dbReference>
<evidence type="ECO:0000259" key="6">
    <source>
        <dbReference type="Pfam" id="PF02900"/>
    </source>
</evidence>
<protein>
    <submittedName>
        <fullName evidence="7">Dioxygenase</fullName>
    </submittedName>
</protein>
<dbReference type="STRING" id="28066.RF819_17490"/>
<comment type="caution">
    <text evidence="7">The sequence shown here is derived from an EMBL/GenBank/DDBJ whole genome shotgun (WGS) entry which is preliminary data.</text>
</comment>
<dbReference type="CDD" id="cd07363">
    <property type="entry name" value="45_DOPA_Dioxygenase"/>
    <property type="match status" value="1"/>
</dbReference>
<dbReference type="InterPro" id="IPR014436">
    <property type="entry name" value="Extradiol_dOase_DODA"/>
</dbReference>
<dbReference type="GO" id="GO:0008198">
    <property type="term" value="F:ferrous iron binding"/>
    <property type="evidence" value="ECO:0007669"/>
    <property type="project" value="InterPro"/>
</dbReference>
<reference evidence="7 8" key="1">
    <citation type="submission" date="2017-01" db="EMBL/GenBank/DDBJ databases">
        <title>Genome sequencing of Rhodoferax fermentans JCM 7819.</title>
        <authorList>
            <person name="Kim Y.J."/>
            <person name="Farh M.E.-A."/>
            <person name="Yang D.-C."/>
        </authorList>
    </citation>
    <scope>NUCLEOTIDE SEQUENCE [LARGE SCALE GENOMIC DNA]</scope>
    <source>
        <strain evidence="7 8">JCM 7819</strain>
    </source>
</reference>
<dbReference type="SUPFAM" id="SSF53213">
    <property type="entry name" value="LigB-like"/>
    <property type="match status" value="1"/>
</dbReference>
<name>A0A1T1AYX2_RHOFE</name>
<organism evidence="7 8">
    <name type="scientific">Rhodoferax fermentans</name>
    <dbReference type="NCBI Taxonomy" id="28066"/>
    <lineage>
        <taxon>Bacteria</taxon>
        <taxon>Pseudomonadati</taxon>
        <taxon>Pseudomonadota</taxon>
        <taxon>Betaproteobacteria</taxon>
        <taxon>Burkholderiales</taxon>
        <taxon>Comamonadaceae</taxon>
        <taxon>Rhodoferax</taxon>
    </lineage>
</organism>
<dbReference type="EMBL" id="MTJN01000002">
    <property type="protein sequence ID" value="OOV09247.1"/>
    <property type="molecule type" value="Genomic_DNA"/>
</dbReference>
<dbReference type="InterPro" id="IPR004183">
    <property type="entry name" value="Xdiol_dOase_suB"/>
</dbReference>
<gene>
    <name evidence="7" type="ORF">RF819_17490</name>
</gene>
<dbReference type="Gene3D" id="3.40.830.10">
    <property type="entry name" value="LigB-like"/>
    <property type="match status" value="1"/>
</dbReference>
<evidence type="ECO:0000256" key="4">
    <source>
        <dbReference type="ARBA" id="ARBA00022833"/>
    </source>
</evidence>
<keyword evidence="4" id="KW-0862">Zinc</keyword>
<dbReference type="Proteomes" id="UP000190750">
    <property type="component" value="Unassembled WGS sequence"/>
</dbReference>
<dbReference type="PIRSF" id="PIRSF006157">
    <property type="entry name" value="Doxgns_DODA"/>
    <property type="match status" value="1"/>
</dbReference>
<comment type="cofactor">
    <cofactor evidence="1">
        <name>Zn(2+)</name>
        <dbReference type="ChEBI" id="CHEBI:29105"/>
    </cofactor>
</comment>
<comment type="similarity">
    <text evidence="2">Belongs to the DODA-type extradiol aromatic ring-opening dioxygenase family.</text>
</comment>
<evidence type="ECO:0000313" key="7">
    <source>
        <dbReference type="EMBL" id="OOV09247.1"/>
    </source>
</evidence>
<accession>A0A1T1AYX2</accession>
<dbReference type="Pfam" id="PF02900">
    <property type="entry name" value="LigB"/>
    <property type="match status" value="1"/>
</dbReference>
<dbReference type="RefSeq" id="WP_078367027.1">
    <property type="nucleotide sequence ID" value="NZ_MTJN01000002.1"/>
</dbReference>
<dbReference type="PANTHER" id="PTHR30096:SF0">
    <property type="entry name" value="4,5-DOPA DIOXYGENASE EXTRADIOL-LIKE PROTEIN"/>
    <property type="match status" value="1"/>
</dbReference>
<dbReference type="OrthoDB" id="9790889at2"/>
<evidence type="ECO:0000256" key="5">
    <source>
        <dbReference type="ARBA" id="ARBA00023002"/>
    </source>
</evidence>
<keyword evidence="3" id="KW-0479">Metal-binding</keyword>
<feature type="domain" description="Extradiol ring-cleavage dioxygenase class III enzyme subunit B" evidence="6">
    <location>
        <begin position="36"/>
        <end position="255"/>
    </location>
</feature>